<dbReference type="OrthoDB" id="7205479at2"/>
<keyword evidence="1" id="KW-1133">Transmembrane helix</keyword>
<keyword evidence="5" id="KW-1185">Reference proteome</keyword>
<dbReference type="GeneID" id="35767651"/>
<feature type="transmembrane region" description="Helical" evidence="1">
    <location>
        <begin position="61"/>
        <end position="80"/>
    </location>
</feature>
<name>A0A109RG52_9LACT</name>
<reference evidence="3 4" key="1">
    <citation type="submission" date="2020-12" db="EMBL/GenBank/DDBJ databases">
        <title>FDA dAtabase for Regulatory Grade micrObial Sequences (FDA-ARGOS): Supporting development and validation of Infectious Disease Dx tests.</title>
        <authorList>
            <person name="Sproer C."/>
            <person name="Gronow S."/>
            <person name="Severitt S."/>
            <person name="Schroder I."/>
            <person name="Tallon L."/>
            <person name="Sadzewicz L."/>
            <person name="Zhao X."/>
            <person name="Boylan J."/>
            <person name="Ott S."/>
            <person name="Bowen H."/>
            <person name="Vavikolanu K."/>
            <person name="Mehta A."/>
            <person name="Aluvathingal J."/>
            <person name="Nadendla S."/>
            <person name="Lowell S."/>
            <person name="Myers T."/>
            <person name="Yan Y."/>
            <person name="Sichtig H."/>
        </authorList>
    </citation>
    <scope>NUCLEOTIDE SEQUENCE [LARGE SCALE GENOMIC DNA]</scope>
    <source>
        <strain evidence="3 4">FDAARGOS_911</strain>
    </source>
</reference>
<dbReference type="PANTHER" id="PTHR37309:SF1">
    <property type="entry name" value="SLR0284 PROTEIN"/>
    <property type="match status" value="1"/>
</dbReference>
<dbReference type="KEGG" id="aun:AWM73_07765"/>
<sequence>MIRNIIRLLIQAILLQGLGRIFWPAVYIQDFASAVIVVLVIAILYKLVYPILKILALPINFLTLGLFNLVLNGFIFWLASSLMGTAYFWISSFFYCMVLALIYGLAQELLKKIFNPYRSDY</sequence>
<organism evidence="3 4">
    <name type="scientific">Aerococcus urinae</name>
    <dbReference type="NCBI Taxonomy" id="1376"/>
    <lineage>
        <taxon>Bacteria</taxon>
        <taxon>Bacillati</taxon>
        <taxon>Bacillota</taxon>
        <taxon>Bacilli</taxon>
        <taxon>Lactobacillales</taxon>
        <taxon>Aerococcaceae</taxon>
        <taxon>Aerococcus</taxon>
    </lineage>
</organism>
<dbReference type="AlphaFoldDB" id="A0A109RG52"/>
<feature type="transmembrane region" description="Helical" evidence="1">
    <location>
        <begin position="86"/>
        <end position="106"/>
    </location>
</feature>
<reference evidence="2" key="2">
    <citation type="submission" date="2022-09" db="EMBL/GenBank/DDBJ databases">
        <title>Aerococcus urinae taxonomy study.</title>
        <authorList>
            <person name="Christensen J."/>
            <person name="Senneby E."/>
        </authorList>
    </citation>
    <scope>NUCLEOTIDE SEQUENCE</scope>
    <source>
        <strain evidence="2">NLD-066-U95</strain>
    </source>
</reference>
<dbReference type="EMBL" id="CP065662">
    <property type="protein sequence ID" value="QPS01918.1"/>
    <property type="molecule type" value="Genomic_DNA"/>
</dbReference>
<feature type="transmembrane region" description="Helical" evidence="1">
    <location>
        <begin position="31"/>
        <end position="49"/>
    </location>
</feature>
<dbReference type="RefSeq" id="WP_060778807.1">
    <property type="nucleotide sequence ID" value="NZ_CAJHLF010000004.1"/>
</dbReference>
<evidence type="ECO:0000256" key="1">
    <source>
        <dbReference type="SAM" id="Phobius"/>
    </source>
</evidence>
<dbReference type="Proteomes" id="UP001069145">
    <property type="component" value="Unassembled WGS sequence"/>
</dbReference>
<feature type="transmembrane region" description="Helical" evidence="1">
    <location>
        <begin position="5"/>
        <end position="25"/>
    </location>
</feature>
<dbReference type="PANTHER" id="PTHR37309">
    <property type="entry name" value="SLR0284 PROTEIN"/>
    <property type="match status" value="1"/>
</dbReference>
<evidence type="ECO:0000313" key="2">
    <source>
        <dbReference type="EMBL" id="MCY3052869.1"/>
    </source>
</evidence>
<dbReference type="Pfam" id="PF04020">
    <property type="entry name" value="Phage_holin_4_2"/>
    <property type="match status" value="1"/>
</dbReference>
<accession>A0A109RG52</accession>
<proteinExistence type="predicted"/>
<dbReference type="Proteomes" id="UP000594771">
    <property type="component" value="Chromosome"/>
</dbReference>
<protein>
    <submittedName>
        <fullName evidence="3">Phage holin family protein</fullName>
    </submittedName>
</protein>
<evidence type="ECO:0000313" key="5">
    <source>
        <dbReference type="Proteomes" id="UP001069145"/>
    </source>
</evidence>
<evidence type="ECO:0000313" key="4">
    <source>
        <dbReference type="Proteomes" id="UP000594771"/>
    </source>
</evidence>
<keyword evidence="1" id="KW-0812">Transmembrane</keyword>
<evidence type="ECO:0000313" key="3">
    <source>
        <dbReference type="EMBL" id="QPS01918.1"/>
    </source>
</evidence>
<dbReference type="EMBL" id="JAOTML010000002">
    <property type="protein sequence ID" value="MCY3052869.1"/>
    <property type="molecule type" value="Genomic_DNA"/>
</dbReference>
<dbReference type="InterPro" id="IPR007165">
    <property type="entry name" value="Phage_holin_4_2"/>
</dbReference>
<gene>
    <name evidence="3" type="ORF">I6G68_02250</name>
    <name evidence="2" type="ORF">ODY43_02610</name>
</gene>
<keyword evidence="1" id="KW-0472">Membrane</keyword>